<keyword evidence="1" id="KW-0418">Kinase</keyword>
<sequence>MALALAITLASAAALILISSALASIVYFRRGCFRRGGDHQPADVERGTSTSRVADGPDSSIGTKDSPRRFHWSEIETLTRNFTSPVIGEGGFSTVYLSAPSSAVKVLLSSERLHRAFRLELDVLLRLHHPHIIRLLGFCDDRDGERGALVFEYIPNGSLHEKLHETLTPLSWPQRVSIAYKLATAMDYLHDGCDLQIVHGDIKASNVLLGEQLEPKLCDFGSARMGFSAAVQPRDAAHMVGSPGYVDPHYLRTGIVSKKSDVYSFGVLLLELITGGEAFCSEKEQLLTARMAPLLQNTARTLPEMMDPKLGMEYDAGEAAAMAAMAALCVGAQPSLRPSMADVLRLMREKVVSASLSDSISAVDLEKSKL</sequence>
<comment type="caution">
    <text evidence="1">The sequence shown here is derived from an EMBL/GenBank/DDBJ whole genome shotgun (WGS) entry which is preliminary data.</text>
</comment>
<dbReference type="EC" id="2.7.11.1" evidence="1"/>
<evidence type="ECO:0000313" key="2">
    <source>
        <dbReference type="Proteomes" id="UP000827976"/>
    </source>
</evidence>
<organism evidence="1 2">
    <name type="scientific">Dioscorea alata</name>
    <name type="common">Purple yam</name>
    <dbReference type="NCBI Taxonomy" id="55571"/>
    <lineage>
        <taxon>Eukaryota</taxon>
        <taxon>Viridiplantae</taxon>
        <taxon>Streptophyta</taxon>
        <taxon>Embryophyta</taxon>
        <taxon>Tracheophyta</taxon>
        <taxon>Spermatophyta</taxon>
        <taxon>Magnoliopsida</taxon>
        <taxon>Liliopsida</taxon>
        <taxon>Dioscoreales</taxon>
        <taxon>Dioscoreaceae</taxon>
        <taxon>Dioscorea</taxon>
    </lineage>
</organism>
<reference evidence="2" key="1">
    <citation type="journal article" date="2022" name="Nat. Commun.">
        <title>Chromosome evolution and the genetic basis of agronomically important traits in greater yam.</title>
        <authorList>
            <person name="Bredeson J.V."/>
            <person name="Lyons J.B."/>
            <person name="Oniyinde I.O."/>
            <person name="Okereke N.R."/>
            <person name="Kolade O."/>
            <person name="Nnabue I."/>
            <person name="Nwadili C.O."/>
            <person name="Hribova E."/>
            <person name="Parker M."/>
            <person name="Nwogha J."/>
            <person name="Shu S."/>
            <person name="Carlson J."/>
            <person name="Kariba R."/>
            <person name="Muthemba S."/>
            <person name="Knop K."/>
            <person name="Barton G.J."/>
            <person name="Sherwood A.V."/>
            <person name="Lopez-Montes A."/>
            <person name="Asiedu R."/>
            <person name="Jamnadass R."/>
            <person name="Muchugi A."/>
            <person name="Goodstein D."/>
            <person name="Egesi C.N."/>
            <person name="Featherston J."/>
            <person name="Asfaw A."/>
            <person name="Simpson G.G."/>
            <person name="Dolezel J."/>
            <person name="Hendre P.S."/>
            <person name="Van Deynze A."/>
            <person name="Kumar P.L."/>
            <person name="Obidiegwu J.E."/>
            <person name="Bhattacharjee R."/>
            <person name="Rokhsar D.S."/>
        </authorList>
    </citation>
    <scope>NUCLEOTIDE SEQUENCE [LARGE SCALE GENOMIC DNA]</scope>
    <source>
        <strain evidence="2">cv. TDa95/00328</strain>
    </source>
</reference>
<accession>A0ACB7UUD2</accession>
<dbReference type="EC" id="2.7.10.1" evidence="1"/>
<keyword evidence="1" id="KW-0723">Serine/threonine-protein kinase</keyword>
<dbReference type="Proteomes" id="UP000827976">
    <property type="component" value="Chromosome 14"/>
</dbReference>
<name>A0ACB7UUD2_DIOAL</name>
<protein>
    <submittedName>
        <fullName evidence="1">Non-specific serine/threonine protein kinase protein</fullName>
        <ecNumber evidence="1">2.7.10.1</ecNumber>
        <ecNumber evidence="1">2.7.11.1</ecNumber>
    </submittedName>
</protein>
<proteinExistence type="predicted"/>
<evidence type="ECO:0000313" key="1">
    <source>
        <dbReference type="EMBL" id="KAH7664293.1"/>
    </source>
</evidence>
<gene>
    <name evidence="1" type="ORF">IHE45_14G111300</name>
</gene>
<keyword evidence="2" id="KW-1185">Reference proteome</keyword>
<dbReference type="EMBL" id="CM037024">
    <property type="protein sequence ID" value="KAH7664293.1"/>
    <property type="molecule type" value="Genomic_DNA"/>
</dbReference>
<keyword evidence="1" id="KW-0808">Transferase</keyword>